<keyword evidence="3" id="KW-1185">Reference proteome</keyword>
<dbReference type="RefSeq" id="WP_208107376.1">
    <property type="nucleotide sequence ID" value="NZ_SNWH01000006.1"/>
</dbReference>
<gene>
    <name evidence="2" type="ORF">DFO68_106190</name>
</gene>
<comment type="caution">
    <text evidence="2">The sequence shown here is derived from an EMBL/GenBank/DDBJ whole genome shotgun (WGS) entry which is preliminary data.</text>
</comment>
<evidence type="ECO:0008006" key="4">
    <source>
        <dbReference type="Google" id="ProtNLM"/>
    </source>
</evidence>
<dbReference type="EMBL" id="SNWH01000006">
    <property type="protein sequence ID" value="TDO09933.1"/>
    <property type="molecule type" value="Genomic_DNA"/>
</dbReference>
<evidence type="ECO:0000313" key="3">
    <source>
        <dbReference type="Proteomes" id="UP000295150"/>
    </source>
</evidence>
<evidence type="ECO:0000313" key="2">
    <source>
        <dbReference type="EMBL" id="TDO09933.1"/>
    </source>
</evidence>
<feature type="transmembrane region" description="Helical" evidence="1">
    <location>
        <begin position="24"/>
        <end position="42"/>
    </location>
</feature>
<proteinExistence type="predicted"/>
<keyword evidence="1" id="KW-1133">Transmembrane helix</keyword>
<sequence>MLGVSAGLGYFILDTRDRLAYDELMAAILVIGLIGFSLDALARKLYRLWTHQS</sequence>
<name>A0A4R6HLV3_9GAMM</name>
<dbReference type="Proteomes" id="UP000295150">
    <property type="component" value="Unassembled WGS sequence"/>
</dbReference>
<reference evidence="2 3" key="1">
    <citation type="submission" date="2019-03" db="EMBL/GenBank/DDBJ databases">
        <title>Freshwater and sediment microbial communities from various areas in North America, analyzing microbe dynamics in response to fracking.</title>
        <authorList>
            <person name="Lamendella R."/>
        </authorList>
    </citation>
    <scope>NUCLEOTIDE SEQUENCE [LARGE SCALE GENOMIC DNA]</scope>
    <source>
        <strain evidence="2 3">1_TX</strain>
    </source>
</reference>
<accession>A0A4R6HLV3</accession>
<keyword evidence="1" id="KW-0472">Membrane</keyword>
<keyword evidence="1" id="KW-0812">Transmembrane</keyword>
<dbReference type="AlphaFoldDB" id="A0A4R6HLV3"/>
<organism evidence="2 3">
    <name type="scientific">Halomonas ventosae</name>
    <dbReference type="NCBI Taxonomy" id="229007"/>
    <lineage>
        <taxon>Bacteria</taxon>
        <taxon>Pseudomonadati</taxon>
        <taxon>Pseudomonadota</taxon>
        <taxon>Gammaproteobacteria</taxon>
        <taxon>Oceanospirillales</taxon>
        <taxon>Halomonadaceae</taxon>
        <taxon>Halomonas</taxon>
    </lineage>
</organism>
<evidence type="ECO:0000256" key="1">
    <source>
        <dbReference type="SAM" id="Phobius"/>
    </source>
</evidence>
<protein>
    <recommendedName>
        <fullName evidence="4">Binding-protein-dependent transport system inner membrane component</fullName>
    </recommendedName>
</protein>